<feature type="transmembrane region" description="Helical" evidence="7">
    <location>
        <begin position="32"/>
        <end position="53"/>
    </location>
</feature>
<dbReference type="InterPro" id="IPR049326">
    <property type="entry name" value="Rhodopsin_dom_fungi"/>
</dbReference>
<comment type="similarity">
    <text evidence="5">Belongs to the SAT4 family.</text>
</comment>
<evidence type="ECO:0000256" key="4">
    <source>
        <dbReference type="ARBA" id="ARBA00023136"/>
    </source>
</evidence>
<gene>
    <name evidence="9" type="ORF">CLO192961_LOCUS228787</name>
</gene>
<name>A0ABY6UDV5_BIOOC</name>
<accession>A0ABY6UDV5</accession>
<evidence type="ECO:0000313" key="10">
    <source>
        <dbReference type="Proteomes" id="UP000766486"/>
    </source>
</evidence>
<feature type="transmembrane region" description="Helical" evidence="7">
    <location>
        <begin position="189"/>
        <end position="213"/>
    </location>
</feature>
<comment type="caution">
    <text evidence="9">The sequence shown here is derived from an EMBL/GenBank/DDBJ whole genome shotgun (WGS) entry which is preliminary data.</text>
</comment>
<keyword evidence="2 7" id="KW-0812">Transmembrane</keyword>
<evidence type="ECO:0000313" key="9">
    <source>
        <dbReference type="EMBL" id="VUC28230.1"/>
    </source>
</evidence>
<evidence type="ECO:0000256" key="3">
    <source>
        <dbReference type="ARBA" id="ARBA00022989"/>
    </source>
</evidence>
<evidence type="ECO:0000256" key="2">
    <source>
        <dbReference type="ARBA" id="ARBA00022692"/>
    </source>
</evidence>
<dbReference type="InterPro" id="IPR052337">
    <property type="entry name" value="SAT4-like"/>
</dbReference>
<feature type="transmembrane region" description="Helical" evidence="7">
    <location>
        <begin position="65"/>
        <end position="91"/>
    </location>
</feature>
<feature type="region of interest" description="Disordered" evidence="6">
    <location>
        <begin position="297"/>
        <end position="384"/>
    </location>
</feature>
<protein>
    <recommendedName>
        <fullName evidence="8">Rhodopsin domain-containing protein</fullName>
    </recommendedName>
</protein>
<sequence>MTTINGVQVVMPAPDGYVVDFDNPQRTGVPDVYFIAGFGGALSLLFFGQRMYVKLFLAGGVQLDDVLLIISVLMVFATSGFTLHMFANAIGGAHAWEISITDYNRFLLDTYIAAFLYPICGSFAKLSLLVFYLQLSPQKWFKMATWATIAIIIGYTIGINLPLIFACQPIQKSWDATITHGHCLNLPSLYIATAVANIVSDIILFILPLPMVVGLHIPRRQKIGLVIIFGIGSLTVITSIVRVSLLPQMLNNPDGPWMVGVVSVWTQVEGYLIVMCASLPTFRKFVRHVAPKLLGESRYGSKTKTNENSHPPSRTLVPNSQSRRDRHQYSQFDPEEGHATTETFVMGPVSSKNKGKGRGVLDQIEGWGDSDSERAIVATPPGSKGIARTTVVTVEVEHRSSDEGNKP</sequence>
<evidence type="ECO:0000256" key="6">
    <source>
        <dbReference type="SAM" id="MobiDB-lite"/>
    </source>
</evidence>
<feature type="transmembrane region" description="Helical" evidence="7">
    <location>
        <begin position="145"/>
        <end position="165"/>
    </location>
</feature>
<comment type="subcellular location">
    <subcellularLocation>
        <location evidence="1">Membrane</location>
        <topology evidence="1">Multi-pass membrane protein</topology>
    </subcellularLocation>
</comment>
<dbReference type="Proteomes" id="UP000766486">
    <property type="component" value="Unassembled WGS sequence"/>
</dbReference>
<reference evidence="9 10" key="1">
    <citation type="submission" date="2019-06" db="EMBL/GenBank/DDBJ databases">
        <authorList>
            <person name="Broberg M."/>
        </authorList>
    </citation>
    <scope>NUCLEOTIDE SEQUENCE [LARGE SCALE GENOMIC DNA]</scope>
</reference>
<feature type="transmembrane region" description="Helical" evidence="7">
    <location>
        <begin position="225"/>
        <end position="245"/>
    </location>
</feature>
<dbReference type="Pfam" id="PF20684">
    <property type="entry name" value="Fung_rhodopsin"/>
    <property type="match status" value="1"/>
</dbReference>
<feature type="transmembrane region" description="Helical" evidence="7">
    <location>
        <begin position="111"/>
        <end position="133"/>
    </location>
</feature>
<organism evidence="9 10">
    <name type="scientific">Bionectria ochroleuca</name>
    <name type="common">Gliocladium roseum</name>
    <dbReference type="NCBI Taxonomy" id="29856"/>
    <lineage>
        <taxon>Eukaryota</taxon>
        <taxon>Fungi</taxon>
        <taxon>Dikarya</taxon>
        <taxon>Ascomycota</taxon>
        <taxon>Pezizomycotina</taxon>
        <taxon>Sordariomycetes</taxon>
        <taxon>Hypocreomycetidae</taxon>
        <taxon>Hypocreales</taxon>
        <taxon>Bionectriaceae</taxon>
        <taxon>Clonostachys</taxon>
    </lineage>
</organism>
<evidence type="ECO:0000256" key="5">
    <source>
        <dbReference type="ARBA" id="ARBA00038359"/>
    </source>
</evidence>
<keyword evidence="3 7" id="KW-1133">Transmembrane helix</keyword>
<dbReference type="EMBL" id="CABFNS010000782">
    <property type="protein sequence ID" value="VUC28230.1"/>
    <property type="molecule type" value="Genomic_DNA"/>
</dbReference>
<feature type="domain" description="Rhodopsin" evidence="8">
    <location>
        <begin position="50"/>
        <end position="287"/>
    </location>
</feature>
<dbReference type="PANTHER" id="PTHR33048:SF124">
    <property type="entry name" value="INTEGRAL MEMBRANE PROTEIN"/>
    <property type="match status" value="1"/>
</dbReference>
<feature type="compositionally biased region" description="Polar residues" evidence="6">
    <location>
        <begin position="300"/>
        <end position="321"/>
    </location>
</feature>
<keyword evidence="10" id="KW-1185">Reference proteome</keyword>
<evidence type="ECO:0000259" key="8">
    <source>
        <dbReference type="Pfam" id="PF20684"/>
    </source>
</evidence>
<evidence type="ECO:0000256" key="7">
    <source>
        <dbReference type="SAM" id="Phobius"/>
    </source>
</evidence>
<evidence type="ECO:0000256" key="1">
    <source>
        <dbReference type="ARBA" id="ARBA00004141"/>
    </source>
</evidence>
<proteinExistence type="inferred from homology"/>
<dbReference type="PANTHER" id="PTHR33048">
    <property type="entry name" value="PTH11-LIKE INTEGRAL MEMBRANE PROTEIN (AFU_ORTHOLOGUE AFUA_5G11245)"/>
    <property type="match status" value="1"/>
</dbReference>
<feature type="transmembrane region" description="Helical" evidence="7">
    <location>
        <begin position="257"/>
        <end position="282"/>
    </location>
</feature>
<keyword evidence="4 7" id="KW-0472">Membrane</keyword>